<evidence type="ECO:0000259" key="3">
    <source>
        <dbReference type="PROSITE" id="PS50894"/>
    </source>
</evidence>
<dbReference type="Proteomes" id="UP000078142">
    <property type="component" value="Chromosome"/>
</dbReference>
<evidence type="ECO:0000256" key="2">
    <source>
        <dbReference type="PROSITE-ProRule" id="PRU00110"/>
    </source>
</evidence>
<organism evidence="4 5">
    <name type="scientific">Pseudomonas koreensis</name>
    <dbReference type="NCBI Taxonomy" id="198620"/>
    <lineage>
        <taxon>Bacteria</taxon>
        <taxon>Pseudomonadati</taxon>
        <taxon>Pseudomonadota</taxon>
        <taxon>Gammaproteobacteria</taxon>
        <taxon>Pseudomonadales</taxon>
        <taxon>Pseudomonadaceae</taxon>
        <taxon>Pseudomonas</taxon>
    </lineage>
</organism>
<feature type="domain" description="HPt" evidence="3">
    <location>
        <begin position="15"/>
        <end position="105"/>
    </location>
</feature>
<dbReference type="Gene3D" id="1.20.120.160">
    <property type="entry name" value="HPT domain"/>
    <property type="match status" value="1"/>
</dbReference>
<proteinExistence type="predicted"/>
<dbReference type="GO" id="GO:0004672">
    <property type="term" value="F:protein kinase activity"/>
    <property type="evidence" value="ECO:0007669"/>
    <property type="project" value="UniProtKB-ARBA"/>
</dbReference>
<sequence length="115" mass="12762">MADKNVDRDALNALREVMEDGYPELLDTFLTDSESRLVELRDAADPKALSEVAHSFKGSASNMGAVRLAELCRQLESGAKDKSPTEIVKLVAEISVEFAEVRPVYENEKHHAHTH</sequence>
<dbReference type="GeneID" id="93488241"/>
<keyword evidence="4" id="KW-0808">Transferase</keyword>
<evidence type="ECO:0000256" key="1">
    <source>
        <dbReference type="ARBA" id="ARBA00023012"/>
    </source>
</evidence>
<keyword evidence="2" id="KW-0597">Phosphoprotein</keyword>
<dbReference type="CDD" id="cd00088">
    <property type="entry name" value="HPT"/>
    <property type="match status" value="1"/>
</dbReference>
<dbReference type="SMART" id="SM00073">
    <property type="entry name" value="HPT"/>
    <property type="match status" value="1"/>
</dbReference>
<dbReference type="AlphaFoldDB" id="A0AAC9BQW7"/>
<evidence type="ECO:0000313" key="4">
    <source>
        <dbReference type="EMBL" id="ANH97276.1"/>
    </source>
</evidence>
<feature type="modified residue" description="Phosphohistidine" evidence="2">
    <location>
        <position position="54"/>
    </location>
</feature>
<dbReference type="Pfam" id="PF01627">
    <property type="entry name" value="Hpt"/>
    <property type="match status" value="1"/>
</dbReference>
<accession>A0AAC9BQW7</accession>
<dbReference type="EMBL" id="CP015852">
    <property type="protein sequence ID" value="ANH97276.1"/>
    <property type="molecule type" value="Genomic_DNA"/>
</dbReference>
<dbReference type="SUPFAM" id="SSF47226">
    <property type="entry name" value="Histidine-containing phosphotransfer domain, HPT domain"/>
    <property type="match status" value="1"/>
</dbReference>
<dbReference type="RefSeq" id="WP_064586581.1">
    <property type="nucleotide sequence ID" value="NZ_CP015852.1"/>
</dbReference>
<dbReference type="GO" id="GO:0000160">
    <property type="term" value="P:phosphorelay signal transduction system"/>
    <property type="evidence" value="ECO:0007669"/>
    <property type="project" value="UniProtKB-KW"/>
</dbReference>
<evidence type="ECO:0000313" key="5">
    <source>
        <dbReference type="Proteomes" id="UP000078142"/>
    </source>
</evidence>
<dbReference type="InterPro" id="IPR008207">
    <property type="entry name" value="Sig_transdc_His_kin_Hpt_dom"/>
</dbReference>
<dbReference type="PROSITE" id="PS50894">
    <property type="entry name" value="HPT"/>
    <property type="match status" value="1"/>
</dbReference>
<reference evidence="4 5" key="1">
    <citation type="submission" date="2016-05" db="EMBL/GenBank/DDBJ databases">
        <authorList>
            <person name="Wang S."/>
            <person name="Zhu B."/>
        </authorList>
    </citation>
    <scope>NUCLEOTIDE SEQUENCE [LARGE SCALE GENOMIC DNA]</scope>
    <source>
        <strain evidence="4 5">CRS05-R5</strain>
    </source>
</reference>
<name>A0AAC9BQW7_9PSED</name>
<dbReference type="InterPro" id="IPR036641">
    <property type="entry name" value="HPT_dom_sf"/>
</dbReference>
<keyword evidence="4" id="KW-0418">Kinase</keyword>
<keyword evidence="1" id="KW-0902">Two-component regulatory system</keyword>
<protein>
    <submittedName>
        <fullName evidence="4">Histidine kinase</fullName>
    </submittedName>
</protein>
<gene>
    <name evidence="4" type="ORF">A8L59_07640</name>
</gene>